<proteinExistence type="predicted"/>
<organism evidence="2 3">
    <name type="scientific">Posidoniimonas corsicana</name>
    <dbReference type="NCBI Taxonomy" id="1938618"/>
    <lineage>
        <taxon>Bacteria</taxon>
        <taxon>Pseudomonadati</taxon>
        <taxon>Planctomycetota</taxon>
        <taxon>Planctomycetia</taxon>
        <taxon>Pirellulales</taxon>
        <taxon>Lacipirellulaceae</taxon>
        <taxon>Posidoniimonas</taxon>
    </lineage>
</organism>
<gene>
    <name evidence="2" type="ORF">KOR34_07010</name>
</gene>
<dbReference type="AlphaFoldDB" id="A0A5C5VCX8"/>
<accession>A0A5C5VCX8</accession>
<feature type="compositionally biased region" description="Polar residues" evidence="1">
    <location>
        <begin position="1"/>
        <end position="12"/>
    </location>
</feature>
<protein>
    <submittedName>
        <fullName evidence="2">Uncharacterized protein</fullName>
    </submittedName>
</protein>
<dbReference type="Proteomes" id="UP000316714">
    <property type="component" value="Unassembled WGS sequence"/>
</dbReference>
<name>A0A5C5VCX8_9BACT</name>
<evidence type="ECO:0000256" key="1">
    <source>
        <dbReference type="SAM" id="MobiDB-lite"/>
    </source>
</evidence>
<dbReference type="RefSeq" id="WP_146562220.1">
    <property type="nucleotide sequence ID" value="NZ_SIHJ01000001.1"/>
</dbReference>
<evidence type="ECO:0000313" key="3">
    <source>
        <dbReference type="Proteomes" id="UP000316714"/>
    </source>
</evidence>
<feature type="region of interest" description="Disordered" evidence="1">
    <location>
        <begin position="1"/>
        <end position="25"/>
    </location>
</feature>
<sequence>MPSVSKKIQSGPSKAGPLRNAGAGLQVTRRAIRRHWSTQEKLRRREMAELMQRRLLQALGRGLAPG</sequence>
<reference evidence="2 3" key="1">
    <citation type="submission" date="2019-02" db="EMBL/GenBank/DDBJ databases">
        <title>Deep-cultivation of Planctomycetes and their phenomic and genomic characterization uncovers novel biology.</title>
        <authorList>
            <person name="Wiegand S."/>
            <person name="Jogler M."/>
            <person name="Boedeker C."/>
            <person name="Pinto D."/>
            <person name="Vollmers J."/>
            <person name="Rivas-Marin E."/>
            <person name="Kohn T."/>
            <person name="Peeters S.H."/>
            <person name="Heuer A."/>
            <person name="Rast P."/>
            <person name="Oberbeckmann S."/>
            <person name="Bunk B."/>
            <person name="Jeske O."/>
            <person name="Meyerdierks A."/>
            <person name="Storesund J.E."/>
            <person name="Kallscheuer N."/>
            <person name="Luecker S."/>
            <person name="Lage O.M."/>
            <person name="Pohl T."/>
            <person name="Merkel B.J."/>
            <person name="Hornburger P."/>
            <person name="Mueller R.-W."/>
            <person name="Bruemmer F."/>
            <person name="Labrenz M."/>
            <person name="Spormann A.M."/>
            <person name="Op Den Camp H."/>
            <person name="Overmann J."/>
            <person name="Amann R."/>
            <person name="Jetten M.S.M."/>
            <person name="Mascher T."/>
            <person name="Medema M.H."/>
            <person name="Devos D.P."/>
            <person name="Kaster A.-K."/>
            <person name="Ovreas L."/>
            <person name="Rohde M."/>
            <person name="Galperin M.Y."/>
            <person name="Jogler C."/>
        </authorList>
    </citation>
    <scope>NUCLEOTIDE SEQUENCE [LARGE SCALE GENOMIC DNA]</scope>
    <source>
        <strain evidence="2 3">KOR34</strain>
    </source>
</reference>
<dbReference type="EMBL" id="SIHJ01000001">
    <property type="protein sequence ID" value="TWT35807.1"/>
    <property type="molecule type" value="Genomic_DNA"/>
</dbReference>
<keyword evidence="3" id="KW-1185">Reference proteome</keyword>
<evidence type="ECO:0000313" key="2">
    <source>
        <dbReference type="EMBL" id="TWT35807.1"/>
    </source>
</evidence>
<comment type="caution">
    <text evidence="2">The sequence shown here is derived from an EMBL/GenBank/DDBJ whole genome shotgun (WGS) entry which is preliminary data.</text>
</comment>